<feature type="signal peptide" evidence="1">
    <location>
        <begin position="1"/>
        <end position="24"/>
    </location>
</feature>
<feature type="chain" id="PRO_5028801511" evidence="1">
    <location>
        <begin position="25"/>
        <end position="106"/>
    </location>
</feature>
<sequence>MIRLNHSIPLSLLALAVMSDCAIADPKYDFMLHGYIRSGILANADGNRADSVGLMPDGKWRLGNEEDTKIELIPTVTLTSDSGVVAKVQANITHSVEMHLRLELSG</sequence>
<dbReference type="GO" id="GO:0016020">
    <property type="term" value="C:membrane"/>
    <property type="evidence" value="ECO:0007669"/>
    <property type="project" value="InterPro"/>
</dbReference>
<dbReference type="SUPFAM" id="SSF56935">
    <property type="entry name" value="Porins"/>
    <property type="match status" value="1"/>
</dbReference>
<dbReference type="Proteomes" id="UP000254863">
    <property type="component" value="Unassembled WGS sequence"/>
</dbReference>
<evidence type="ECO:0000313" key="3">
    <source>
        <dbReference type="Proteomes" id="UP000254863"/>
    </source>
</evidence>
<evidence type="ECO:0000313" key="2">
    <source>
        <dbReference type="EMBL" id="STW79599.1"/>
    </source>
</evidence>
<keyword evidence="1" id="KW-0732">Signal</keyword>
<dbReference type="EMBL" id="UGMS01000004">
    <property type="protein sequence ID" value="STW79599.1"/>
    <property type="molecule type" value="Genomic_DNA"/>
</dbReference>
<evidence type="ECO:0000256" key="1">
    <source>
        <dbReference type="SAM" id="SignalP"/>
    </source>
</evidence>
<organism evidence="2 3">
    <name type="scientific">Klebsiella michiganensis</name>
    <dbReference type="NCBI Taxonomy" id="1134687"/>
    <lineage>
        <taxon>Bacteria</taxon>
        <taxon>Pseudomonadati</taxon>
        <taxon>Pseudomonadota</taxon>
        <taxon>Gammaproteobacteria</taxon>
        <taxon>Enterobacterales</taxon>
        <taxon>Enterobacteriaceae</taxon>
        <taxon>Klebsiella/Raoultella group</taxon>
        <taxon>Klebsiella</taxon>
    </lineage>
</organism>
<proteinExistence type="predicted"/>
<dbReference type="GO" id="GO:0034219">
    <property type="term" value="P:carbohydrate transmembrane transport"/>
    <property type="evidence" value="ECO:0007669"/>
    <property type="project" value="InterPro"/>
</dbReference>
<reference evidence="2 3" key="1">
    <citation type="submission" date="2018-06" db="EMBL/GenBank/DDBJ databases">
        <authorList>
            <consortium name="Pathogen Informatics"/>
            <person name="Doyle S."/>
        </authorList>
    </citation>
    <scope>NUCLEOTIDE SEQUENCE [LARGE SCALE GENOMIC DNA]</scope>
    <source>
        <strain evidence="2 3">NCTC11685</strain>
    </source>
</reference>
<accession>A0A7H4PMH6</accession>
<dbReference type="Gene3D" id="2.40.170.10">
    <property type="entry name" value="Porin, LamB type"/>
    <property type="match status" value="1"/>
</dbReference>
<dbReference type="InterPro" id="IPR003192">
    <property type="entry name" value="Porin_LamB"/>
</dbReference>
<gene>
    <name evidence="2" type="ORF">NCTC11685_06930</name>
</gene>
<protein>
    <submittedName>
        <fullName evidence="2">Maltoporin</fullName>
    </submittedName>
</protein>
<name>A0A7H4PMH6_9ENTR</name>
<dbReference type="Pfam" id="PF02264">
    <property type="entry name" value="LamB"/>
    <property type="match status" value="1"/>
</dbReference>
<dbReference type="GO" id="GO:0015288">
    <property type="term" value="F:porin activity"/>
    <property type="evidence" value="ECO:0007669"/>
    <property type="project" value="InterPro"/>
</dbReference>
<dbReference type="InterPro" id="IPR036998">
    <property type="entry name" value="Porin_LamB_sf"/>
</dbReference>
<dbReference type="AlphaFoldDB" id="A0A7H4PMH6"/>
<comment type="caution">
    <text evidence="2">The sequence shown here is derived from an EMBL/GenBank/DDBJ whole genome shotgun (WGS) entry which is preliminary data.</text>
</comment>